<evidence type="ECO:0000256" key="4">
    <source>
        <dbReference type="ARBA" id="ARBA00022692"/>
    </source>
</evidence>
<feature type="transmembrane region" description="Helical" evidence="7">
    <location>
        <begin position="177"/>
        <end position="198"/>
    </location>
</feature>
<feature type="transmembrane region" description="Helical" evidence="7">
    <location>
        <begin position="397"/>
        <end position="415"/>
    </location>
</feature>
<keyword evidence="4 7" id="KW-0812">Transmembrane</keyword>
<feature type="transmembrane region" description="Helical" evidence="7">
    <location>
        <begin position="323"/>
        <end position="345"/>
    </location>
</feature>
<feature type="transmembrane region" description="Helical" evidence="7">
    <location>
        <begin position="297"/>
        <end position="314"/>
    </location>
</feature>
<dbReference type="GO" id="GO:0000030">
    <property type="term" value="F:mannosyltransferase activity"/>
    <property type="evidence" value="ECO:0007669"/>
    <property type="project" value="InterPro"/>
</dbReference>
<dbReference type="GO" id="GO:0016020">
    <property type="term" value="C:membrane"/>
    <property type="evidence" value="ECO:0007669"/>
    <property type="project" value="InterPro"/>
</dbReference>
<dbReference type="GO" id="GO:0012505">
    <property type="term" value="C:endomembrane system"/>
    <property type="evidence" value="ECO:0007669"/>
    <property type="project" value="UniProtKB-SubCell"/>
</dbReference>
<comment type="caution">
    <text evidence="9">The sequence shown here is derived from an EMBL/GenBank/DDBJ whole genome shotgun (WGS) entry which is preliminary data.</text>
</comment>
<keyword evidence="5 7" id="KW-1133">Transmembrane helix</keyword>
<keyword evidence="10" id="KW-1185">Reference proteome</keyword>
<gene>
    <name evidence="9" type="ORF">IQ241_05160</name>
</gene>
<dbReference type="InterPro" id="IPR003342">
    <property type="entry name" value="ArnT-like_N"/>
</dbReference>
<protein>
    <submittedName>
        <fullName evidence="9">Phospholipid carrier-dependent glycosyltransferase</fullName>
    </submittedName>
</protein>
<keyword evidence="6 7" id="KW-0472">Membrane</keyword>
<organism evidence="9 10">
    <name type="scientific">Vasconcelosia minhoensis LEGE 07310</name>
    <dbReference type="NCBI Taxonomy" id="915328"/>
    <lineage>
        <taxon>Bacteria</taxon>
        <taxon>Bacillati</taxon>
        <taxon>Cyanobacteriota</taxon>
        <taxon>Cyanophyceae</taxon>
        <taxon>Nodosilineales</taxon>
        <taxon>Cymatolegaceae</taxon>
        <taxon>Vasconcelosia</taxon>
        <taxon>Vasconcelosia minhoensis</taxon>
    </lineage>
</organism>
<keyword evidence="3" id="KW-0808">Transferase</keyword>
<accession>A0A8J7A9T7</accession>
<feature type="transmembrane region" description="Helical" evidence="7">
    <location>
        <begin position="17"/>
        <end position="36"/>
    </location>
</feature>
<evidence type="ECO:0000256" key="6">
    <source>
        <dbReference type="ARBA" id="ARBA00023136"/>
    </source>
</evidence>
<dbReference type="AlphaFoldDB" id="A0A8J7A9T7"/>
<name>A0A8J7A9T7_9CYAN</name>
<keyword evidence="2" id="KW-0328">Glycosyltransferase</keyword>
<dbReference type="Pfam" id="PF02366">
    <property type="entry name" value="PMT"/>
    <property type="match status" value="1"/>
</dbReference>
<dbReference type="EMBL" id="JADEXG010000008">
    <property type="protein sequence ID" value="MBE9076691.1"/>
    <property type="molecule type" value="Genomic_DNA"/>
</dbReference>
<feature type="transmembrane region" description="Helical" evidence="7">
    <location>
        <begin position="152"/>
        <end position="170"/>
    </location>
</feature>
<dbReference type="RefSeq" id="WP_193905351.1">
    <property type="nucleotide sequence ID" value="NZ_JADEXG010000008.1"/>
</dbReference>
<dbReference type="Proteomes" id="UP000636505">
    <property type="component" value="Unassembled WGS sequence"/>
</dbReference>
<dbReference type="GO" id="GO:0006493">
    <property type="term" value="P:protein O-linked glycosylation"/>
    <property type="evidence" value="ECO:0007669"/>
    <property type="project" value="InterPro"/>
</dbReference>
<comment type="subcellular location">
    <subcellularLocation>
        <location evidence="1">Endomembrane system</location>
        <topology evidence="1">Multi-pass membrane protein</topology>
    </subcellularLocation>
</comment>
<evidence type="ECO:0000256" key="5">
    <source>
        <dbReference type="ARBA" id="ARBA00022989"/>
    </source>
</evidence>
<feature type="transmembrane region" description="Helical" evidence="7">
    <location>
        <begin position="435"/>
        <end position="460"/>
    </location>
</feature>
<sequence>MAVQLKRLSKKLVDRPGFHAGLLLLWCGLGLALRLLNLTAKPPWMDEVSTVVFSLGNSTRLIPLNQVIGLDELLRPIQLQPDASIRSVIHFLLEENNHPPAYFVLAHSWMRWLIQPDGYASLWAARSLPAFFGALAVPATFGLAWAAFRSRLVAHLCAALMMASPFAVFLAQEARHYTLAIFWVTLSLGCLAIAVRAIHRRQPLPLSITGLWVGANGLAIATHYFSGLTLLAEGLVLLGMAWQQRRSWHDWAAARRRIYLVAIGTLVGGVVWLPVWMNFYGSPQSSFLKGEPHELGYWLNPVAQSLAGWIYAILTPMTVGYRWWGLAAVIISILVSLAYLCWLMAQLIPSLRHQLWQPDRQIGLAAVGGFFLAANGLFFAICYLAGQDITRGHRYSFVFFSALIVLVGAGLAPFWEGKAPRFTKVRLPLIQRAIGGRQFVVLAICCSLIGSLFVVFNLSFQKYYRADRLIPLMQATSAHPVIIGTPTLVTAQPTAIGIEMMSLAWEIKRHFNPATDPNWQAIPKFMVLEQNTVTGLEPTGTLIQLLTAQTRPLDLWLFNYGPDLTAQGCHIPSGGYGHKGSFSYNHYVCGAD</sequence>
<feature type="transmembrane region" description="Helical" evidence="7">
    <location>
        <begin position="258"/>
        <end position="277"/>
    </location>
</feature>
<evidence type="ECO:0000256" key="3">
    <source>
        <dbReference type="ARBA" id="ARBA00022679"/>
    </source>
</evidence>
<evidence type="ECO:0000313" key="10">
    <source>
        <dbReference type="Proteomes" id="UP000636505"/>
    </source>
</evidence>
<feature type="domain" description="ArnT-like N-terminal" evidence="8">
    <location>
        <begin position="119"/>
        <end position="263"/>
    </location>
</feature>
<feature type="transmembrane region" description="Helical" evidence="7">
    <location>
        <begin position="218"/>
        <end position="238"/>
    </location>
</feature>
<evidence type="ECO:0000256" key="7">
    <source>
        <dbReference type="SAM" id="Phobius"/>
    </source>
</evidence>
<evidence type="ECO:0000256" key="2">
    <source>
        <dbReference type="ARBA" id="ARBA00022676"/>
    </source>
</evidence>
<feature type="transmembrane region" description="Helical" evidence="7">
    <location>
        <begin position="365"/>
        <end position="385"/>
    </location>
</feature>
<evidence type="ECO:0000256" key="1">
    <source>
        <dbReference type="ARBA" id="ARBA00004127"/>
    </source>
</evidence>
<evidence type="ECO:0000259" key="8">
    <source>
        <dbReference type="Pfam" id="PF02366"/>
    </source>
</evidence>
<evidence type="ECO:0000313" key="9">
    <source>
        <dbReference type="EMBL" id="MBE9076691.1"/>
    </source>
</evidence>
<proteinExistence type="predicted"/>
<feature type="transmembrane region" description="Helical" evidence="7">
    <location>
        <begin position="128"/>
        <end position="146"/>
    </location>
</feature>
<reference evidence="9" key="1">
    <citation type="submission" date="2020-10" db="EMBL/GenBank/DDBJ databases">
        <authorList>
            <person name="Castelo-Branco R."/>
            <person name="Eusebio N."/>
            <person name="Adriana R."/>
            <person name="Vieira A."/>
            <person name="Brugerolle De Fraissinette N."/>
            <person name="Rezende De Castro R."/>
            <person name="Schneider M.P."/>
            <person name="Vasconcelos V."/>
            <person name="Leao P.N."/>
        </authorList>
    </citation>
    <scope>NUCLEOTIDE SEQUENCE</scope>
    <source>
        <strain evidence="9">LEGE 07310</strain>
    </source>
</reference>